<dbReference type="Gene3D" id="2.30.22.10">
    <property type="entry name" value="Head domain of nucleotide exchange factor GrpE"/>
    <property type="match status" value="1"/>
</dbReference>
<dbReference type="InterPro" id="IPR009012">
    <property type="entry name" value="GrpE_head"/>
</dbReference>
<gene>
    <name evidence="3" type="ORF">KSZ_02530</name>
</gene>
<dbReference type="Pfam" id="PF01025">
    <property type="entry name" value="GrpE"/>
    <property type="match status" value="1"/>
</dbReference>
<evidence type="ECO:0000256" key="1">
    <source>
        <dbReference type="ARBA" id="ARBA00023186"/>
    </source>
</evidence>
<keyword evidence="1" id="KW-0143">Chaperone</keyword>
<organism evidence="3 4">
    <name type="scientific">Dictyobacter formicarum</name>
    <dbReference type="NCBI Taxonomy" id="2778368"/>
    <lineage>
        <taxon>Bacteria</taxon>
        <taxon>Bacillati</taxon>
        <taxon>Chloroflexota</taxon>
        <taxon>Ktedonobacteria</taxon>
        <taxon>Ktedonobacterales</taxon>
        <taxon>Dictyobacteraceae</taxon>
        <taxon>Dictyobacter</taxon>
    </lineage>
</organism>
<protein>
    <recommendedName>
        <fullName evidence="5">Nucleotide exchange factor GrpE</fullName>
    </recommendedName>
</protein>
<name>A0ABQ3V7Y3_9CHLR</name>
<dbReference type="Proteomes" id="UP000635565">
    <property type="component" value="Unassembled WGS sequence"/>
</dbReference>
<evidence type="ECO:0008006" key="5">
    <source>
        <dbReference type="Google" id="ProtNLM"/>
    </source>
</evidence>
<feature type="region of interest" description="Disordered" evidence="2">
    <location>
        <begin position="67"/>
        <end position="96"/>
    </location>
</feature>
<keyword evidence="4" id="KW-1185">Reference proteome</keyword>
<dbReference type="EMBL" id="BNJJ01000001">
    <property type="protein sequence ID" value="GHO82247.1"/>
    <property type="molecule type" value="Genomic_DNA"/>
</dbReference>
<dbReference type="RefSeq" id="WP_201359942.1">
    <property type="nucleotide sequence ID" value="NZ_BNJJ01000001.1"/>
</dbReference>
<sequence>MDVKWIVSLLRNMRQTKVLAIRAEALARDLNKLPASSPESTQDLVAILQSTCTLLERLTEQQATLLAPSPAKDKQDSSQPPVAQNKQAATASPSISNKDATLSTTAKELIKLSDWVLLAKAGGTSVQPQVLEEIYRRLTHALETEGVMLLNAEGPCDYERQMIVGTESTDDPTRNDYVHSTVRPGYLFHDQLIRPQEVIVYTS</sequence>
<feature type="compositionally biased region" description="Polar residues" evidence="2">
    <location>
        <begin position="77"/>
        <end position="96"/>
    </location>
</feature>
<dbReference type="InterPro" id="IPR000740">
    <property type="entry name" value="GrpE"/>
</dbReference>
<proteinExistence type="predicted"/>
<comment type="caution">
    <text evidence="3">The sequence shown here is derived from an EMBL/GenBank/DDBJ whole genome shotgun (WGS) entry which is preliminary data.</text>
</comment>
<evidence type="ECO:0000313" key="3">
    <source>
        <dbReference type="EMBL" id="GHO82247.1"/>
    </source>
</evidence>
<evidence type="ECO:0000313" key="4">
    <source>
        <dbReference type="Proteomes" id="UP000635565"/>
    </source>
</evidence>
<evidence type="ECO:0000256" key="2">
    <source>
        <dbReference type="SAM" id="MobiDB-lite"/>
    </source>
</evidence>
<reference evidence="3 4" key="1">
    <citation type="journal article" date="2021" name="Int. J. Syst. Evol. Microbiol.">
        <title>Reticulibacter mediterranei gen. nov., sp. nov., within the new family Reticulibacteraceae fam. nov., and Ktedonospora formicarum gen. nov., sp. nov., Ktedonobacter robiniae sp. nov., Dictyobacter formicarum sp. nov. and Dictyobacter arantiisoli sp. nov., belonging to the class Ktedonobacteria.</title>
        <authorList>
            <person name="Yabe S."/>
            <person name="Zheng Y."/>
            <person name="Wang C.M."/>
            <person name="Sakai Y."/>
            <person name="Abe K."/>
            <person name="Yokota A."/>
            <person name="Donadio S."/>
            <person name="Cavaletti L."/>
            <person name="Monciardini P."/>
        </authorList>
    </citation>
    <scope>NUCLEOTIDE SEQUENCE [LARGE SCALE GENOMIC DNA]</scope>
    <source>
        <strain evidence="3 4">SOSP1-9</strain>
    </source>
</reference>
<accession>A0ABQ3V7Y3</accession>